<evidence type="ECO:0000256" key="4">
    <source>
        <dbReference type="ARBA" id="ARBA00014268"/>
    </source>
</evidence>
<feature type="region of interest" description="Disordered" evidence="10">
    <location>
        <begin position="1"/>
        <end position="39"/>
    </location>
</feature>
<dbReference type="GO" id="GO:0097320">
    <property type="term" value="P:plasma membrane tubulation"/>
    <property type="evidence" value="ECO:0007669"/>
    <property type="project" value="EnsemblFungi"/>
</dbReference>
<dbReference type="InterPro" id="IPR045734">
    <property type="entry name" value="Snx8_BAR_dom"/>
</dbReference>
<reference evidence="12 13" key="1">
    <citation type="journal article" date="2011" name="Proc. Natl. Acad. Sci. U.S.A.">
        <title>Evolutionary erosion of yeast sex chromosomes by mating-type switching accidents.</title>
        <authorList>
            <person name="Gordon J.L."/>
            <person name="Armisen D."/>
            <person name="Proux-Wera E."/>
            <person name="Oheigeartaigh S.S."/>
            <person name="Byrne K.P."/>
            <person name="Wolfe K.H."/>
        </authorList>
    </citation>
    <scope>NUCLEOTIDE SEQUENCE [LARGE SCALE GENOMIC DNA]</scope>
    <source>
        <strain evidence="13">ATCC 76901 / BCRC 22586 / CBS 4309 / NBRC 1992 / NRRL Y-12630</strain>
    </source>
</reference>
<dbReference type="HOGENOM" id="CLU_009058_2_0_1"/>
<dbReference type="STRING" id="1064592.G0VDZ6"/>
<evidence type="ECO:0000256" key="6">
    <source>
        <dbReference type="ARBA" id="ARBA00022490"/>
    </source>
</evidence>
<dbReference type="PANTHER" id="PTHR47554:SF1">
    <property type="entry name" value="SORTING NEXIN MVP1"/>
    <property type="match status" value="1"/>
</dbReference>
<dbReference type="CDD" id="cd06866">
    <property type="entry name" value="PX_SNX8_Mvp1p_like"/>
    <property type="match status" value="1"/>
</dbReference>
<dbReference type="InterPro" id="IPR035704">
    <property type="entry name" value="SNX8/Mvp1_PX"/>
</dbReference>
<dbReference type="GO" id="GO:0042147">
    <property type="term" value="P:retrograde transport, endosome to Golgi"/>
    <property type="evidence" value="ECO:0007669"/>
    <property type="project" value="EnsemblFungi"/>
</dbReference>
<dbReference type="GO" id="GO:0016020">
    <property type="term" value="C:membrane"/>
    <property type="evidence" value="ECO:0007669"/>
    <property type="project" value="UniProtKB-SubCell"/>
</dbReference>
<keyword evidence="7" id="KW-0653">Protein transport</keyword>
<dbReference type="Gene3D" id="3.30.1520.10">
    <property type="entry name" value="Phox-like domain"/>
    <property type="match status" value="1"/>
</dbReference>
<evidence type="ECO:0000256" key="9">
    <source>
        <dbReference type="ARBA" id="ARBA00072009"/>
    </source>
</evidence>
<reference key="2">
    <citation type="submission" date="2011-08" db="EMBL/GenBank/DDBJ databases">
        <title>Genome sequence of Naumovozyma castellii.</title>
        <authorList>
            <person name="Gordon J.L."/>
            <person name="Armisen D."/>
            <person name="Proux-Wera E."/>
            <person name="OhEigeartaigh S.S."/>
            <person name="Byrne K.P."/>
            <person name="Wolfe K.H."/>
        </authorList>
    </citation>
    <scope>NUCLEOTIDE SEQUENCE</scope>
    <source>
        <strain>Type strain:CBS 4309</strain>
    </source>
</reference>
<feature type="region of interest" description="Disordered" evidence="10">
    <location>
        <begin position="81"/>
        <end position="109"/>
    </location>
</feature>
<dbReference type="Pfam" id="PF19566">
    <property type="entry name" value="Snx8_BAR_dom"/>
    <property type="match status" value="1"/>
</dbReference>
<evidence type="ECO:0000313" key="13">
    <source>
        <dbReference type="Proteomes" id="UP000001640"/>
    </source>
</evidence>
<gene>
    <name evidence="12" type="primary">NCAS0D02050</name>
    <name evidence="12" type="ordered locus">NCAS_0D02050</name>
</gene>
<dbReference type="InParanoid" id="G0VDZ6"/>
<dbReference type="PROSITE" id="PS50195">
    <property type="entry name" value="PX"/>
    <property type="match status" value="1"/>
</dbReference>
<keyword evidence="8" id="KW-0472">Membrane</keyword>
<dbReference type="Proteomes" id="UP000001640">
    <property type="component" value="Chromosome 4"/>
</dbReference>
<feature type="compositionally biased region" description="Polar residues" evidence="10">
    <location>
        <begin position="88"/>
        <end position="103"/>
    </location>
</feature>
<dbReference type="OrthoDB" id="10064318at2759"/>
<proteinExistence type="inferred from homology"/>
<evidence type="ECO:0000256" key="3">
    <source>
        <dbReference type="ARBA" id="ARBA00010883"/>
    </source>
</evidence>
<dbReference type="InterPro" id="IPR036871">
    <property type="entry name" value="PX_dom_sf"/>
</dbReference>
<feature type="domain" description="PX" evidence="11">
    <location>
        <begin position="129"/>
        <end position="248"/>
    </location>
</feature>
<dbReference type="GeneID" id="96903393"/>
<dbReference type="AlphaFoldDB" id="G0VDZ6"/>
<dbReference type="GO" id="GO:0042802">
    <property type="term" value="F:identical protein binding"/>
    <property type="evidence" value="ECO:0007669"/>
    <property type="project" value="EnsemblFungi"/>
</dbReference>
<evidence type="ECO:0000259" key="11">
    <source>
        <dbReference type="PROSITE" id="PS50195"/>
    </source>
</evidence>
<dbReference type="RefSeq" id="XP_003676148.1">
    <property type="nucleotide sequence ID" value="XM_003676100.1"/>
</dbReference>
<accession>G0VDZ6</accession>
<sequence length="512" mass="59054">MNTFGDDVDPWGSRAATNEWAEEATTTTQYPTNEQTTPATITTGLNAVSLSGDGDLFNSKTDILEQRVWGEAPPDPTPNTVVPIIEPNINQPQSGPTQGQSHEQSSELDQSELFGQWCDQIRKSYNPLGPDIITIEEIPEREGLLFKHTNYSVKHLIELPGQDSAKDNCVVRRYSDFLWLQETLLRRYPFRMVPELPPKKLGSQIADKIFLEKRRKGLLRFINLVMKHPVFQKDDLVLTFLTVPTELSNWRKQASFDTSDEFIDKRIAASFVKMWHKGISEQWNNAASSIERTMEIWSRICILVERHERKLKQMAHEQSIFGSLVNDLSNLTPNLYPIEQSDTVLDINNHFSIIKKHLNKTQDIAQDNATKTCNSLLPKFKLFTDILLSLRGLFERYKIMATNNIPQLQRHVVLNREKLEAMKGKPDANGVEYDRIKMSITRDKKSISEQLNRAWLVRKCILEEFTIFQETQFMLTRAFQDWSKLNASFVGINLNEWEKLEEQLEDMPLGQN</sequence>
<evidence type="ECO:0000313" key="12">
    <source>
        <dbReference type="EMBL" id="CCC69786.1"/>
    </source>
</evidence>
<keyword evidence="5" id="KW-0813">Transport</keyword>
<dbReference type="FunCoup" id="G0VDZ6">
    <property type="interactions" value="184"/>
</dbReference>
<feature type="compositionally biased region" description="Low complexity" evidence="10">
    <location>
        <begin position="15"/>
        <end position="38"/>
    </location>
</feature>
<name>G0VDZ6_NAUCA</name>
<dbReference type="GO" id="GO:0005829">
    <property type="term" value="C:cytosol"/>
    <property type="evidence" value="ECO:0007669"/>
    <property type="project" value="GOC"/>
</dbReference>
<comment type="similarity">
    <text evidence="3">Belongs to the sorting nexin family.</text>
</comment>
<dbReference type="GO" id="GO:0006623">
    <property type="term" value="P:protein targeting to vacuole"/>
    <property type="evidence" value="ECO:0007669"/>
    <property type="project" value="EnsemblFungi"/>
</dbReference>
<keyword evidence="13" id="KW-1185">Reference proteome</keyword>
<dbReference type="KEGG" id="ncs:NCAS_0D02050"/>
<organism evidence="12 13">
    <name type="scientific">Naumovozyma castellii</name>
    <name type="common">Yeast</name>
    <name type="synonym">Saccharomyces castellii</name>
    <dbReference type="NCBI Taxonomy" id="27288"/>
    <lineage>
        <taxon>Eukaryota</taxon>
        <taxon>Fungi</taxon>
        <taxon>Dikarya</taxon>
        <taxon>Ascomycota</taxon>
        <taxon>Saccharomycotina</taxon>
        <taxon>Saccharomycetes</taxon>
        <taxon>Saccharomycetales</taxon>
        <taxon>Saccharomycetaceae</taxon>
        <taxon>Naumovozyma</taxon>
    </lineage>
</organism>
<protein>
    <recommendedName>
        <fullName evidence="4">Sorting nexin MVP1</fullName>
    </recommendedName>
    <alternativeName>
        <fullName evidence="9">Sorting nexin mvp1</fullName>
    </alternativeName>
</protein>
<dbReference type="eggNOG" id="KOG2273">
    <property type="taxonomic scope" value="Eukaryota"/>
</dbReference>
<dbReference type="FunFam" id="3.30.1520.10:FF:000042">
    <property type="entry name" value="Sorting nexin mvp1"/>
    <property type="match status" value="1"/>
</dbReference>
<dbReference type="Pfam" id="PF00787">
    <property type="entry name" value="PX"/>
    <property type="match status" value="1"/>
</dbReference>
<evidence type="ECO:0000256" key="2">
    <source>
        <dbReference type="ARBA" id="ARBA00004496"/>
    </source>
</evidence>
<comment type="subcellular location">
    <subcellularLocation>
        <location evidence="2">Cytoplasm</location>
    </subcellularLocation>
    <subcellularLocation>
        <location evidence="1">Membrane</location>
        <topology evidence="1">Peripheral membrane protein</topology>
        <orientation evidence="1">Cytoplasmic side</orientation>
    </subcellularLocation>
</comment>
<dbReference type="CDD" id="cd07597">
    <property type="entry name" value="BAR_SNX8"/>
    <property type="match status" value="1"/>
</dbReference>
<dbReference type="PANTHER" id="PTHR47554">
    <property type="entry name" value="SORTING NEXIN MVP1"/>
    <property type="match status" value="1"/>
</dbReference>
<evidence type="ECO:0000256" key="10">
    <source>
        <dbReference type="SAM" id="MobiDB-lite"/>
    </source>
</evidence>
<dbReference type="OMA" id="WEYAGAK"/>
<dbReference type="GO" id="GO:0005768">
    <property type="term" value="C:endosome"/>
    <property type="evidence" value="ECO:0007669"/>
    <property type="project" value="EnsemblFungi"/>
</dbReference>
<dbReference type="InterPro" id="IPR001683">
    <property type="entry name" value="PX_dom"/>
</dbReference>
<dbReference type="GO" id="GO:0005634">
    <property type="term" value="C:nucleus"/>
    <property type="evidence" value="ECO:0007669"/>
    <property type="project" value="EnsemblFungi"/>
</dbReference>
<evidence type="ECO:0000256" key="1">
    <source>
        <dbReference type="ARBA" id="ARBA00004287"/>
    </source>
</evidence>
<dbReference type="SMART" id="SM00312">
    <property type="entry name" value="PX"/>
    <property type="match status" value="1"/>
</dbReference>
<keyword evidence="6" id="KW-0963">Cytoplasm</keyword>
<evidence type="ECO:0000256" key="7">
    <source>
        <dbReference type="ARBA" id="ARBA00022927"/>
    </source>
</evidence>
<dbReference type="SUPFAM" id="SSF64268">
    <property type="entry name" value="PX domain"/>
    <property type="match status" value="1"/>
</dbReference>
<evidence type="ECO:0000256" key="5">
    <source>
        <dbReference type="ARBA" id="ARBA00022448"/>
    </source>
</evidence>
<dbReference type="InterPro" id="IPR028662">
    <property type="entry name" value="SNX8/Mvp1"/>
</dbReference>
<dbReference type="EMBL" id="HE576755">
    <property type="protein sequence ID" value="CCC69786.1"/>
    <property type="molecule type" value="Genomic_DNA"/>
</dbReference>
<evidence type="ECO:0000256" key="8">
    <source>
        <dbReference type="ARBA" id="ARBA00023136"/>
    </source>
</evidence>
<dbReference type="GO" id="GO:0032266">
    <property type="term" value="F:phosphatidylinositol-3-phosphate binding"/>
    <property type="evidence" value="ECO:0007669"/>
    <property type="project" value="EnsemblFungi"/>
</dbReference>